<protein>
    <recommendedName>
        <fullName evidence="6">33 kDa chaperonin</fullName>
    </recommendedName>
    <alternativeName>
        <fullName evidence="6">Heat shock protein 33 homolog</fullName>
        <shortName evidence="6">HSP33</shortName>
    </alternativeName>
</protein>
<dbReference type="PIRSF" id="PIRSF005261">
    <property type="entry name" value="Heat_shock_Hsp33"/>
    <property type="match status" value="1"/>
</dbReference>
<dbReference type="InterPro" id="IPR000397">
    <property type="entry name" value="Heat_shock_Hsp33"/>
</dbReference>
<dbReference type="PANTHER" id="PTHR30111">
    <property type="entry name" value="33 KDA CHAPERONIN"/>
    <property type="match status" value="1"/>
</dbReference>
<dbReference type="HAMAP" id="MF_00117">
    <property type="entry name" value="HslO"/>
    <property type="match status" value="1"/>
</dbReference>
<dbReference type="GO" id="GO:0051082">
    <property type="term" value="F:unfolded protein binding"/>
    <property type="evidence" value="ECO:0007669"/>
    <property type="project" value="UniProtKB-UniRule"/>
</dbReference>
<feature type="disulfide bond" description="Redox-active" evidence="6">
    <location>
        <begin position="237"/>
        <end position="239"/>
    </location>
</feature>
<organism evidence="7 8">
    <name type="scientific">Thermincola ferriacetica</name>
    <dbReference type="NCBI Taxonomy" id="281456"/>
    <lineage>
        <taxon>Bacteria</taxon>
        <taxon>Bacillati</taxon>
        <taxon>Bacillota</taxon>
        <taxon>Clostridia</taxon>
        <taxon>Eubacteriales</taxon>
        <taxon>Thermincolaceae</taxon>
        <taxon>Thermincola</taxon>
    </lineage>
</organism>
<evidence type="ECO:0000256" key="6">
    <source>
        <dbReference type="HAMAP-Rule" id="MF_00117"/>
    </source>
</evidence>
<dbReference type="InterPro" id="IPR016154">
    <property type="entry name" value="Heat_shock_Hsp33_C"/>
</dbReference>
<dbReference type="Pfam" id="PF01430">
    <property type="entry name" value="HSP33"/>
    <property type="match status" value="1"/>
</dbReference>
<evidence type="ECO:0000313" key="7">
    <source>
        <dbReference type="EMBL" id="KNZ68560.1"/>
    </source>
</evidence>
<dbReference type="GO" id="GO:0005737">
    <property type="term" value="C:cytoplasm"/>
    <property type="evidence" value="ECO:0007669"/>
    <property type="project" value="UniProtKB-SubCell"/>
</dbReference>
<keyword evidence="2 6" id="KW-0862">Zinc</keyword>
<dbReference type="SUPFAM" id="SSF64397">
    <property type="entry name" value="Hsp33 domain"/>
    <property type="match status" value="1"/>
</dbReference>
<evidence type="ECO:0000313" key="8">
    <source>
        <dbReference type="Proteomes" id="UP000037175"/>
    </source>
</evidence>
<feature type="disulfide bond" description="Redox-active" evidence="6">
    <location>
        <begin position="270"/>
        <end position="273"/>
    </location>
</feature>
<dbReference type="NCBIfam" id="NF001033">
    <property type="entry name" value="PRK00114.1"/>
    <property type="match status" value="1"/>
</dbReference>
<accession>A0A0L6VZ55</accession>
<comment type="caution">
    <text evidence="7">The sequence shown here is derived from an EMBL/GenBank/DDBJ whole genome shotgun (WGS) entry which is preliminary data.</text>
</comment>
<evidence type="ECO:0000256" key="1">
    <source>
        <dbReference type="ARBA" id="ARBA00022490"/>
    </source>
</evidence>
<sequence>MDDLMVRGVAAGGLIRACAAVTTGLVEEARVRHKTEPTATAALGRVLTGAALLTSGLKEHDTVTLRVLGDGPLGAIVATADAHGNIRGYVQNPEINLPPAGPGKLDVGLAVGKNGFLHITKDLGLKEPYTGSVPLRTGEIGDDLAAYFLVSEQVPSAVNLGVLVNPDGTVQSSGGYLIQLMPGVKDEQIEEIENIIYSLQPISTLVSLGWGPRRILEEILGHLDFKQLEETELRFNCKCSRERLETVLISLGKEEIESILALEGEAEVKCHFCGEVYRFNRHELEKIKEAAVSLK</sequence>
<comment type="similarity">
    <text evidence="6">Belongs to the HSP33 family.</text>
</comment>
<proteinExistence type="inferred from homology"/>
<dbReference type="SUPFAM" id="SSF118352">
    <property type="entry name" value="HSP33 redox switch-like"/>
    <property type="match status" value="1"/>
</dbReference>
<comment type="subcellular location">
    <subcellularLocation>
        <location evidence="6">Cytoplasm</location>
    </subcellularLocation>
</comment>
<evidence type="ECO:0000256" key="2">
    <source>
        <dbReference type="ARBA" id="ARBA00022833"/>
    </source>
</evidence>
<reference evidence="8" key="1">
    <citation type="submission" date="2015-07" db="EMBL/GenBank/DDBJ databases">
        <title>Complete Genome of Thermincola ferriacetica strain Z-0001T.</title>
        <authorList>
            <person name="Lusk B."/>
            <person name="Badalamenti J.P."/>
            <person name="Parameswaran P."/>
            <person name="Bond D.R."/>
            <person name="Torres C.I."/>
        </authorList>
    </citation>
    <scope>NUCLEOTIDE SEQUENCE [LARGE SCALE GENOMIC DNA]</scope>
    <source>
        <strain evidence="8">Z-0001</strain>
    </source>
</reference>
<dbReference type="PATRIC" id="fig|281456.6.peg.3023"/>
<dbReference type="GO" id="GO:0042026">
    <property type="term" value="P:protein refolding"/>
    <property type="evidence" value="ECO:0007669"/>
    <property type="project" value="TreeGrafter"/>
</dbReference>
<comment type="function">
    <text evidence="6">Redox regulated molecular chaperone. Protects both thermally unfolding and oxidatively damaged proteins from irreversible aggregation. Plays an important role in the bacterial defense system toward oxidative stress.</text>
</comment>
<evidence type="ECO:0000256" key="3">
    <source>
        <dbReference type="ARBA" id="ARBA00023157"/>
    </source>
</evidence>
<dbReference type="GO" id="GO:0044183">
    <property type="term" value="F:protein folding chaperone"/>
    <property type="evidence" value="ECO:0007669"/>
    <property type="project" value="TreeGrafter"/>
</dbReference>
<dbReference type="CDD" id="cd00498">
    <property type="entry name" value="Hsp33"/>
    <property type="match status" value="1"/>
</dbReference>
<keyword evidence="4 6" id="KW-0143">Chaperone</keyword>
<dbReference type="PANTHER" id="PTHR30111:SF1">
    <property type="entry name" value="33 KDA CHAPERONIN"/>
    <property type="match status" value="1"/>
</dbReference>
<dbReference type="EMBL" id="LGTE01000027">
    <property type="protein sequence ID" value="KNZ68560.1"/>
    <property type="molecule type" value="Genomic_DNA"/>
</dbReference>
<evidence type="ECO:0000256" key="5">
    <source>
        <dbReference type="ARBA" id="ARBA00023284"/>
    </source>
</evidence>
<dbReference type="Proteomes" id="UP000037175">
    <property type="component" value="Unassembled WGS sequence"/>
</dbReference>
<keyword evidence="3 6" id="KW-1015">Disulfide bond</keyword>
<name>A0A0L6VZ55_9FIRM</name>
<gene>
    <name evidence="6" type="primary">hslO</name>
    <name evidence="7" type="ORF">Tfer_2889</name>
</gene>
<keyword evidence="5 6" id="KW-0676">Redox-active center</keyword>
<keyword evidence="8" id="KW-1185">Reference proteome</keyword>
<comment type="PTM">
    <text evidence="6">Under oxidizing conditions two disulfide bonds are formed involving the reactive cysteines. Under reducing conditions zinc is bound to the reactive cysteines and the protein is inactive.</text>
</comment>
<dbReference type="Gene3D" id="3.55.30.10">
    <property type="entry name" value="Hsp33 domain"/>
    <property type="match status" value="1"/>
</dbReference>
<keyword evidence="1 6" id="KW-0963">Cytoplasm</keyword>
<dbReference type="RefSeq" id="WP_052218868.1">
    <property type="nucleotide sequence ID" value="NZ_LGTE01000027.1"/>
</dbReference>
<evidence type="ECO:0000256" key="4">
    <source>
        <dbReference type="ARBA" id="ARBA00023186"/>
    </source>
</evidence>
<dbReference type="Gene3D" id="3.90.1280.10">
    <property type="entry name" value="HSP33 redox switch-like"/>
    <property type="match status" value="1"/>
</dbReference>
<dbReference type="InterPro" id="IPR016153">
    <property type="entry name" value="Heat_shock_Hsp33_N"/>
</dbReference>
<dbReference type="AlphaFoldDB" id="A0A0L6VZ55"/>